<protein>
    <recommendedName>
        <fullName evidence="7">Carboxypeptidase</fullName>
        <ecNumber evidence="7">3.4.16.-</ecNumber>
    </recommendedName>
</protein>
<dbReference type="InterPro" id="IPR029058">
    <property type="entry name" value="AB_hydrolase_fold"/>
</dbReference>
<evidence type="ECO:0000313" key="8">
    <source>
        <dbReference type="EMBL" id="KAK6525356.1"/>
    </source>
</evidence>
<evidence type="ECO:0000256" key="6">
    <source>
        <dbReference type="ARBA" id="ARBA00023180"/>
    </source>
</evidence>
<comment type="caution">
    <text evidence="8">The sequence shown here is derived from an EMBL/GenBank/DDBJ whole genome shotgun (WGS) entry which is preliminary data.</text>
</comment>
<accession>A0AAV9WUC9</accession>
<feature type="chain" id="PRO_5043094743" description="Carboxypeptidase" evidence="7">
    <location>
        <begin position="22"/>
        <end position="485"/>
    </location>
</feature>
<evidence type="ECO:0000313" key="9">
    <source>
        <dbReference type="Proteomes" id="UP001365542"/>
    </source>
</evidence>
<keyword evidence="2 7" id="KW-0121">Carboxypeptidase</keyword>
<evidence type="ECO:0000256" key="5">
    <source>
        <dbReference type="ARBA" id="ARBA00022801"/>
    </source>
</evidence>
<dbReference type="Gene3D" id="3.40.50.1820">
    <property type="entry name" value="alpha/beta hydrolase"/>
    <property type="match status" value="1"/>
</dbReference>
<dbReference type="SUPFAM" id="SSF53474">
    <property type="entry name" value="alpha/beta-Hydrolases"/>
    <property type="match status" value="1"/>
</dbReference>
<dbReference type="Proteomes" id="UP001365542">
    <property type="component" value="Unassembled WGS sequence"/>
</dbReference>
<keyword evidence="3 7" id="KW-0645">Protease</keyword>
<dbReference type="PANTHER" id="PTHR11802:SF113">
    <property type="entry name" value="SERINE CARBOXYPEPTIDASE CTSA-4.1"/>
    <property type="match status" value="1"/>
</dbReference>
<keyword evidence="4 7" id="KW-0732">Signal</keyword>
<dbReference type="PROSITE" id="PS00131">
    <property type="entry name" value="CARBOXYPEPT_SER_SER"/>
    <property type="match status" value="1"/>
</dbReference>
<organism evidence="8 9">
    <name type="scientific">Orbilia ellipsospora</name>
    <dbReference type="NCBI Taxonomy" id="2528407"/>
    <lineage>
        <taxon>Eukaryota</taxon>
        <taxon>Fungi</taxon>
        <taxon>Dikarya</taxon>
        <taxon>Ascomycota</taxon>
        <taxon>Pezizomycotina</taxon>
        <taxon>Orbiliomycetes</taxon>
        <taxon>Orbiliales</taxon>
        <taxon>Orbiliaceae</taxon>
        <taxon>Orbilia</taxon>
    </lineage>
</organism>
<keyword evidence="5 7" id="KW-0378">Hydrolase</keyword>
<name>A0AAV9WUC9_9PEZI</name>
<dbReference type="Gene3D" id="1.10.287.410">
    <property type="match status" value="1"/>
</dbReference>
<reference evidence="8 9" key="1">
    <citation type="submission" date="2019-10" db="EMBL/GenBank/DDBJ databases">
        <authorList>
            <person name="Palmer J.M."/>
        </authorList>
    </citation>
    <scope>NUCLEOTIDE SEQUENCE [LARGE SCALE GENOMIC DNA]</scope>
    <source>
        <strain evidence="8 9">TWF694</strain>
    </source>
</reference>
<keyword evidence="6" id="KW-0325">Glycoprotein</keyword>
<gene>
    <name evidence="8" type="ORF">TWF694_005495</name>
</gene>
<dbReference type="PANTHER" id="PTHR11802">
    <property type="entry name" value="SERINE PROTEASE FAMILY S10 SERINE CARBOXYPEPTIDASE"/>
    <property type="match status" value="1"/>
</dbReference>
<dbReference type="EMBL" id="JAVHJO010000017">
    <property type="protein sequence ID" value="KAK6525356.1"/>
    <property type="molecule type" value="Genomic_DNA"/>
</dbReference>
<evidence type="ECO:0000256" key="3">
    <source>
        <dbReference type="ARBA" id="ARBA00022670"/>
    </source>
</evidence>
<dbReference type="EC" id="3.4.16.-" evidence="7"/>
<dbReference type="PRINTS" id="PR00724">
    <property type="entry name" value="CRBOXYPTASEC"/>
</dbReference>
<keyword evidence="9" id="KW-1185">Reference proteome</keyword>
<dbReference type="Pfam" id="PF00450">
    <property type="entry name" value="Peptidase_S10"/>
    <property type="match status" value="1"/>
</dbReference>
<dbReference type="GO" id="GO:0006508">
    <property type="term" value="P:proteolysis"/>
    <property type="evidence" value="ECO:0007669"/>
    <property type="project" value="UniProtKB-KW"/>
</dbReference>
<feature type="signal peptide" evidence="7">
    <location>
        <begin position="1"/>
        <end position="21"/>
    </location>
</feature>
<dbReference type="InterPro" id="IPR001563">
    <property type="entry name" value="Peptidase_S10"/>
</dbReference>
<evidence type="ECO:0000256" key="1">
    <source>
        <dbReference type="ARBA" id="ARBA00009431"/>
    </source>
</evidence>
<dbReference type="InterPro" id="IPR018202">
    <property type="entry name" value="Ser_caboxypep_ser_AS"/>
</dbReference>
<evidence type="ECO:0000256" key="2">
    <source>
        <dbReference type="ARBA" id="ARBA00022645"/>
    </source>
</evidence>
<dbReference type="GO" id="GO:0000324">
    <property type="term" value="C:fungal-type vacuole"/>
    <property type="evidence" value="ECO:0007669"/>
    <property type="project" value="TreeGrafter"/>
</dbReference>
<proteinExistence type="inferred from homology"/>
<dbReference type="AlphaFoldDB" id="A0AAV9WUC9"/>
<evidence type="ECO:0000256" key="7">
    <source>
        <dbReference type="RuleBase" id="RU361156"/>
    </source>
</evidence>
<sequence>MGKMLLAILTSVSFLSTFSAAYPFLTQDGYPASYPLIDKRLNDQWDYQVSGKMLSRRANDTNPRSTLHTYSLRGKTVDPSSLGLDKVKQHSGYLDDATNDKHLFYWFFESRSNPSKDPVILWLNGGPGASSMYGLFLEMGPSKFPKTGGGAKPEYNKYSWNSNANILFVDQPVNTGFSYSGTPASDSAAAGKDIAALLALFFEQFPQYAKLDFHLAGESYAGHYVPQYATEILSRKQVNLKSIMIGNGMSDPLIQYKYYAPMACGEGGQPAFLDQEMCEHLKTSTFPQCETALKKCYATGKRCADATMFCNTLSGASLNVQLNMYDLRQKCMQSDCYPGTNNLVAYLNQKDVQSSIGVDRKYELTSKKVYQQFVESGDWNTRHSLLVPEILKKIPVLIYAGDTDYICNWLGNKAWTEALEWSGSAEFNKAQMQPFKMGGSGEKIGEIKSAKGFTFLRVHQAGHMVAMDQPAAALEMVNRWIQQKM</sequence>
<evidence type="ECO:0000256" key="4">
    <source>
        <dbReference type="ARBA" id="ARBA00022729"/>
    </source>
</evidence>
<comment type="similarity">
    <text evidence="1 7">Belongs to the peptidase S10 family.</text>
</comment>
<dbReference type="GO" id="GO:0004185">
    <property type="term" value="F:serine-type carboxypeptidase activity"/>
    <property type="evidence" value="ECO:0007669"/>
    <property type="project" value="UniProtKB-UniRule"/>
</dbReference>